<gene>
    <name evidence="2" type="ORF">AVEN_156212_1</name>
</gene>
<evidence type="ECO:0000256" key="1">
    <source>
        <dbReference type="SAM" id="MobiDB-lite"/>
    </source>
</evidence>
<keyword evidence="3" id="KW-1185">Reference proteome</keyword>
<dbReference type="AlphaFoldDB" id="A0A4Y2NWF5"/>
<comment type="caution">
    <text evidence="2">The sequence shown here is derived from an EMBL/GenBank/DDBJ whole genome shotgun (WGS) entry which is preliminary data.</text>
</comment>
<evidence type="ECO:0000313" key="2">
    <source>
        <dbReference type="EMBL" id="GBN43908.1"/>
    </source>
</evidence>
<organism evidence="2 3">
    <name type="scientific">Araneus ventricosus</name>
    <name type="common">Orbweaver spider</name>
    <name type="synonym">Epeira ventricosa</name>
    <dbReference type="NCBI Taxonomy" id="182803"/>
    <lineage>
        <taxon>Eukaryota</taxon>
        <taxon>Metazoa</taxon>
        <taxon>Ecdysozoa</taxon>
        <taxon>Arthropoda</taxon>
        <taxon>Chelicerata</taxon>
        <taxon>Arachnida</taxon>
        <taxon>Araneae</taxon>
        <taxon>Araneomorphae</taxon>
        <taxon>Entelegynae</taxon>
        <taxon>Araneoidea</taxon>
        <taxon>Araneidae</taxon>
        <taxon>Araneus</taxon>
    </lineage>
</organism>
<reference evidence="2 3" key="1">
    <citation type="journal article" date="2019" name="Sci. Rep.">
        <title>Orb-weaving spider Araneus ventricosus genome elucidates the spidroin gene catalogue.</title>
        <authorList>
            <person name="Kono N."/>
            <person name="Nakamura H."/>
            <person name="Ohtoshi R."/>
            <person name="Moran D.A.P."/>
            <person name="Shinohara A."/>
            <person name="Yoshida Y."/>
            <person name="Fujiwara M."/>
            <person name="Mori M."/>
            <person name="Tomita M."/>
            <person name="Arakawa K."/>
        </authorList>
    </citation>
    <scope>NUCLEOTIDE SEQUENCE [LARGE SCALE GENOMIC DNA]</scope>
</reference>
<protein>
    <submittedName>
        <fullName evidence="2">Uncharacterized protein</fullName>
    </submittedName>
</protein>
<feature type="region of interest" description="Disordered" evidence="1">
    <location>
        <begin position="87"/>
        <end position="125"/>
    </location>
</feature>
<evidence type="ECO:0000313" key="3">
    <source>
        <dbReference type="Proteomes" id="UP000499080"/>
    </source>
</evidence>
<sequence>MFLVSKKRWVPLVNPESARNQKRGEQKRQILFDEFWLTVNWDLKNMFVCSTVDIKSTNRKTVKGDDTHEFYNGILCEEESRRQVARKCKNTEHISDGKNKKVTTDETDKKKKDLKKDKKNDKRRL</sequence>
<accession>A0A4Y2NWF5</accession>
<dbReference type="EMBL" id="BGPR01010037">
    <property type="protein sequence ID" value="GBN43908.1"/>
    <property type="molecule type" value="Genomic_DNA"/>
</dbReference>
<proteinExistence type="predicted"/>
<feature type="compositionally biased region" description="Basic and acidic residues" evidence="1">
    <location>
        <begin position="89"/>
        <end position="125"/>
    </location>
</feature>
<name>A0A4Y2NWF5_ARAVE</name>
<dbReference type="Proteomes" id="UP000499080">
    <property type="component" value="Unassembled WGS sequence"/>
</dbReference>